<comment type="caution">
    <text evidence="2">The sequence shown here is derived from an EMBL/GenBank/DDBJ whole genome shotgun (WGS) entry which is preliminary data.</text>
</comment>
<proteinExistence type="predicted"/>
<evidence type="ECO:0000313" key="3">
    <source>
        <dbReference type="Proteomes" id="UP000236321"/>
    </source>
</evidence>
<dbReference type="Proteomes" id="UP000236321">
    <property type="component" value="Unassembled WGS sequence"/>
</dbReference>
<gene>
    <name evidence="2" type="ORF">BGM30_30580</name>
</gene>
<dbReference type="PANTHER" id="PTHR46401">
    <property type="entry name" value="GLYCOSYLTRANSFERASE WBBK-RELATED"/>
    <property type="match status" value="1"/>
</dbReference>
<dbReference type="GO" id="GO:0016757">
    <property type="term" value="F:glycosyltransferase activity"/>
    <property type="evidence" value="ECO:0007669"/>
    <property type="project" value="InterPro"/>
</dbReference>
<dbReference type="EMBL" id="BEYQ01000010">
    <property type="protein sequence ID" value="GBD53965.1"/>
    <property type="molecule type" value="Genomic_DNA"/>
</dbReference>
<reference evidence="3" key="1">
    <citation type="submission" date="2017-12" db="EMBL/GenBank/DDBJ databases">
        <title>Improved Draft Genome Sequence of Microcystis aeruginosa NIES-298, a Microcystin-Producing Cyanobacterium from Lake Kasumigaura, Japan.</title>
        <authorList>
            <person name="Yamaguchi H."/>
            <person name="Suzuki S."/>
            <person name="Kawachi M."/>
        </authorList>
    </citation>
    <scope>NUCLEOTIDE SEQUENCE [LARGE SCALE GENOMIC DNA]</scope>
    <source>
        <strain evidence="3">NIES-298</strain>
    </source>
</reference>
<dbReference type="SUPFAM" id="SSF53756">
    <property type="entry name" value="UDP-Glycosyltransferase/glycogen phosphorylase"/>
    <property type="match status" value="1"/>
</dbReference>
<name>A0A2H6BUW3_MICAE</name>
<protein>
    <submittedName>
        <fullName evidence="2">Glycosyl transferase, group 1 family protein, putative</fullName>
    </submittedName>
</protein>
<organism evidence="2 3">
    <name type="scientific">Microcystis aeruginosa NIES-298</name>
    <dbReference type="NCBI Taxonomy" id="449468"/>
    <lineage>
        <taxon>Bacteria</taxon>
        <taxon>Bacillati</taxon>
        <taxon>Cyanobacteriota</taxon>
        <taxon>Cyanophyceae</taxon>
        <taxon>Oscillatoriophycideae</taxon>
        <taxon>Chroococcales</taxon>
        <taxon>Microcystaceae</taxon>
        <taxon>Microcystis</taxon>
    </lineage>
</organism>
<accession>A0A2H6BUW3</accession>
<evidence type="ECO:0000313" key="2">
    <source>
        <dbReference type="EMBL" id="GBD53965.1"/>
    </source>
</evidence>
<dbReference type="InterPro" id="IPR001296">
    <property type="entry name" value="Glyco_trans_1"/>
</dbReference>
<dbReference type="Pfam" id="PF00534">
    <property type="entry name" value="Glycos_transf_1"/>
    <property type="match status" value="1"/>
</dbReference>
<dbReference type="PANTHER" id="PTHR46401:SF2">
    <property type="entry name" value="GLYCOSYLTRANSFERASE WBBK-RELATED"/>
    <property type="match status" value="1"/>
</dbReference>
<evidence type="ECO:0000256" key="1">
    <source>
        <dbReference type="ARBA" id="ARBA00022679"/>
    </source>
</evidence>
<dbReference type="RefSeq" id="WP_103112725.1">
    <property type="nucleotide sequence ID" value="NZ_BEIU01000006.1"/>
</dbReference>
<dbReference type="AlphaFoldDB" id="A0A2H6BUW3"/>
<dbReference type="Gene3D" id="3.40.50.2000">
    <property type="entry name" value="Glycogen Phosphorylase B"/>
    <property type="match status" value="2"/>
</dbReference>
<dbReference type="CDD" id="cd03794">
    <property type="entry name" value="GT4_WbuB-like"/>
    <property type="match status" value="1"/>
</dbReference>
<dbReference type="GO" id="GO:0009103">
    <property type="term" value="P:lipopolysaccharide biosynthetic process"/>
    <property type="evidence" value="ECO:0007669"/>
    <property type="project" value="TreeGrafter"/>
</dbReference>
<keyword evidence="1 2" id="KW-0808">Transferase</keyword>
<sequence>MSRIIILTELYFPEQTSTGYLLTKTAEGLAKEYKVKVITGPATNFFLAEKSPPQETINNVDVIRCVGTTFNKDYFWGRILNILTRTIAIFLKCLILCKQEDCLLVVTNPPLLPLVALLIKWLKNCRYVLLVHDVYPEVLIATQFLSPSSALVKILNVANKVIYKNAIKIISLGRDMNKLIESKLSSKETNKIYLITNWADEEIVATEKHDNPMIKELNFSHKFIVLYAGNIGITHGIEYLALAAEKLKLNSSIHFIVLGFGSKQSWLVEYISGKDLKNISILPPRLRSEQIIFLNACDIALISFIPGMGGVSVPSRMYNQMAAGKPIIAITDDSSELAQVVQEENIGWVVAPGNLDKLVETIEFAASHPDICKQMGDRAAVISKTKYNFDLTVQKYKQLFRDIFAQTT</sequence>